<dbReference type="InterPro" id="IPR006158">
    <property type="entry name" value="Cobalamin-bd"/>
</dbReference>
<dbReference type="SUPFAM" id="SSF52242">
    <property type="entry name" value="Cobalamin (vitamin B12)-binding domain"/>
    <property type="match status" value="1"/>
</dbReference>
<accession>A0ABN3A2W4</accession>
<feature type="domain" description="HTH merR-type" evidence="1">
    <location>
        <begin position="16"/>
        <end position="79"/>
    </location>
</feature>
<dbReference type="SUPFAM" id="SSF46955">
    <property type="entry name" value="Putative DNA-binding domain"/>
    <property type="match status" value="1"/>
</dbReference>
<proteinExistence type="predicted"/>
<comment type="caution">
    <text evidence="3">The sequence shown here is derived from an EMBL/GenBank/DDBJ whole genome shotgun (WGS) entry which is preliminary data.</text>
</comment>
<dbReference type="InterPro" id="IPR036724">
    <property type="entry name" value="Cobalamin-bd_sf"/>
</dbReference>
<dbReference type="PROSITE" id="PS50937">
    <property type="entry name" value="HTH_MERR_2"/>
    <property type="match status" value="1"/>
</dbReference>
<sequence>MGDTAGEEAELGTDAVARRLGVAVSTLDTWDRRYGVGPTGGGPAGDRRYTSADVARVETMQRLLLAGTQPADAAVAALDTPSDEPAAPHAHDADGDRIPLDAPAAEHDASRAEQVRELARAAMALDELAMTDAVRSALRHGGVAAAWDQVLVPVLVGIGRKHAATGRYVEVEHLLSAVVSRSLVAVAPPEAVFPGRQGRRPVLLACAPEEQHSLPLLALAAALAEAGAARLMLGARVPAPALAAAIERAAAHSVFVWSQTSETGDPSWLADLPVTRPALRIVVGGPGWDGERLPPEVTFATSVSTALDALRVIPQL</sequence>
<evidence type="ECO:0000313" key="3">
    <source>
        <dbReference type="EMBL" id="GAA2152838.1"/>
    </source>
</evidence>
<protein>
    <submittedName>
        <fullName evidence="3">MerR family transcriptional regulator</fullName>
    </submittedName>
</protein>
<dbReference type="Gene3D" id="3.40.50.280">
    <property type="entry name" value="Cobalamin-binding domain"/>
    <property type="match status" value="1"/>
</dbReference>
<dbReference type="Proteomes" id="UP001501020">
    <property type="component" value="Unassembled WGS sequence"/>
</dbReference>
<dbReference type="Pfam" id="PF13411">
    <property type="entry name" value="MerR_1"/>
    <property type="match status" value="1"/>
</dbReference>
<dbReference type="SMART" id="SM00422">
    <property type="entry name" value="HTH_MERR"/>
    <property type="match status" value="1"/>
</dbReference>
<evidence type="ECO:0000313" key="4">
    <source>
        <dbReference type="Proteomes" id="UP001501020"/>
    </source>
</evidence>
<dbReference type="EMBL" id="BAAAMR010000060">
    <property type="protein sequence ID" value="GAA2152838.1"/>
    <property type="molecule type" value="Genomic_DNA"/>
</dbReference>
<organism evidence="3 4">
    <name type="scientific">Actinomadura napierensis</name>
    <dbReference type="NCBI Taxonomy" id="267854"/>
    <lineage>
        <taxon>Bacteria</taxon>
        <taxon>Bacillati</taxon>
        <taxon>Actinomycetota</taxon>
        <taxon>Actinomycetes</taxon>
        <taxon>Streptosporangiales</taxon>
        <taxon>Thermomonosporaceae</taxon>
        <taxon>Actinomadura</taxon>
    </lineage>
</organism>
<feature type="domain" description="B12-binding" evidence="2">
    <location>
        <begin position="199"/>
        <end position="316"/>
    </location>
</feature>
<dbReference type="InterPro" id="IPR000551">
    <property type="entry name" value="MerR-type_HTH_dom"/>
</dbReference>
<dbReference type="Gene3D" id="1.10.1660.10">
    <property type="match status" value="1"/>
</dbReference>
<dbReference type="InterPro" id="IPR003759">
    <property type="entry name" value="Cbl-bd_cap"/>
</dbReference>
<dbReference type="InterPro" id="IPR009061">
    <property type="entry name" value="DNA-bd_dom_put_sf"/>
</dbReference>
<dbReference type="InterPro" id="IPR036594">
    <property type="entry name" value="Meth_synthase_dom"/>
</dbReference>
<dbReference type="RefSeq" id="WP_344274158.1">
    <property type="nucleotide sequence ID" value="NZ_BAAAMR010000060.1"/>
</dbReference>
<dbReference type="Gene3D" id="1.10.1240.10">
    <property type="entry name" value="Methionine synthase domain"/>
    <property type="match status" value="1"/>
</dbReference>
<dbReference type="PROSITE" id="PS51332">
    <property type="entry name" value="B12_BINDING"/>
    <property type="match status" value="1"/>
</dbReference>
<reference evidence="3 4" key="1">
    <citation type="journal article" date="2019" name="Int. J. Syst. Evol. Microbiol.">
        <title>The Global Catalogue of Microorganisms (GCM) 10K type strain sequencing project: providing services to taxonomists for standard genome sequencing and annotation.</title>
        <authorList>
            <consortium name="The Broad Institute Genomics Platform"/>
            <consortium name="The Broad Institute Genome Sequencing Center for Infectious Disease"/>
            <person name="Wu L."/>
            <person name="Ma J."/>
        </authorList>
    </citation>
    <scope>NUCLEOTIDE SEQUENCE [LARGE SCALE GENOMIC DNA]</scope>
    <source>
        <strain evidence="3 4">JCM 13850</strain>
    </source>
</reference>
<evidence type="ECO:0000259" key="2">
    <source>
        <dbReference type="PROSITE" id="PS51332"/>
    </source>
</evidence>
<keyword evidence="4" id="KW-1185">Reference proteome</keyword>
<dbReference type="Pfam" id="PF02607">
    <property type="entry name" value="B12-binding_2"/>
    <property type="match status" value="1"/>
</dbReference>
<evidence type="ECO:0000259" key="1">
    <source>
        <dbReference type="PROSITE" id="PS50937"/>
    </source>
</evidence>
<name>A0ABN3A2W4_9ACTN</name>
<gene>
    <name evidence="3" type="ORF">GCM10009727_58850</name>
</gene>